<comment type="caution">
    <text evidence="2">The sequence shown here is derived from an EMBL/GenBank/DDBJ whole genome shotgun (WGS) entry which is preliminary data.</text>
</comment>
<feature type="region of interest" description="Disordered" evidence="1">
    <location>
        <begin position="381"/>
        <end position="487"/>
    </location>
</feature>
<feature type="compositionally biased region" description="Basic and acidic residues" evidence="1">
    <location>
        <begin position="409"/>
        <end position="418"/>
    </location>
</feature>
<dbReference type="EMBL" id="JBDJPC010000002">
    <property type="protein sequence ID" value="KAL1514176.1"/>
    <property type="molecule type" value="Genomic_DNA"/>
</dbReference>
<feature type="compositionally biased region" description="Polar residues" evidence="1">
    <location>
        <begin position="506"/>
        <end position="515"/>
    </location>
</feature>
<organism evidence="2 3">
    <name type="scientific">Hypothenemus hampei</name>
    <name type="common">Coffee berry borer</name>
    <dbReference type="NCBI Taxonomy" id="57062"/>
    <lineage>
        <taxon>Eukaryota</taxon>
        <taxon>Metazoa</taxon>
        <taxon>Ecdysozoa</taxon>
        <taxon>Arthropoda</taxon>
        <taxon>Hexapoda</taxon>
        <taxon>Insecta</taxon>
        <taxon>Pterygota</taxon>
        <taxon>Neoptera</taxon>
        <taxon>Endopterygota</taxon>
        <taxon>Coleoptera</taxon>
        <taxon>Polyphaga</taxon>
        <taxon>Cucujiformia</taxon>
        <taxon>Curculionidae</taxon>
        <taxon>Scolytinae</taxon>
        <taxon>Hypothenemus</taxon>
    </lineage>
</organism>
<reference evidence="2 3" key="1">
    <citation type="submission" date="2024-05" db="EMBL/GenBank/DDBJ databases">
        <title>Genetic variation in Jamaican populations of the coffee berry borer (Hypothenemus hampei).</title>
        <authorList>
            <person name="Errbii M."/>
            <person name="Myrie A."/>
        </authorList>
    </citation>
    <scope>NUCLEOTIDE SEQUENCE [LARGE SCALE GENOMIC DNA]</scope>
    <source>
        <strain evidence="2">JA-Hopewell-2020-01-JO</strain>
        <tissue evidence="2">Whole body</tissue>
    </source>
</reference>
<feature type="region of interest" description="Disordered" evidence="1">
    <location>
        <begin position="230"/>
        <end position="292"/>
    </location>
</feature>
<dbReference type="AlphaFoldDB" id="A0ABD1F9C4"/>
<feature type="region of interest" description="Disordered" evidence="1">
    <location>
        <begin position="1"/>
        <end position="23"/>
    </location>
</feature>
<feature type="compositionally biased region" description="Polar residues" evidence="1">
    <location>
        <begin position="926"/>
        <end position="940"/>
    </location>
</feature>
<feature type="compositionally biased region" description="Polar residues" evidence="1">
    <location>
        <begin position="650"/>
        <end position="678"/>
    </location>
</feature>
<evidence type="ECO:0000313" key="2">
    <source>
        <dbReference type="EMBL" id="KAL1514176.1"/>
    </source>
</evidence>
<keyword evidence="3" id="KW-1185">Reference proteome</keyword>
<evidence type="ECO:0000313" key="3">
    <source>
        <dbReference type="Proteomes" id="UP001566132"/>
    </source>
</evidence>
<name>A0ABD1F9C4_HYPHA</name>
<gene>
    <name evidence="2" type="ORF">ABEB36_003475</name>
</gene>
<proteinExistence type="predicted"/>
<protein>
    <submittedName>
        <fullName evidence="2">Uncharacterized protein</fullName>
    </submittedName>
</protein>
<feature type="compositionally biased region" description="Basic and acidic residues" evidence="1">
    <location>
        <begin position="149"/>
        <end position="168"/>
    </location>
</feature>
<feature type="compositionally biased region" description="Polar residues" evidence="1">
    <location>
        <begin position="694"/>
        <end position="717"/>
    </location>
</feature>
<feature type="compositionally biased region" description="Basic and acidic residues" evidence="1">
    <location>
        <begin position="238"/>
        <end position="255"/>
    </location>
</feature>
<feature type="compositionally biased region" description="Low complexity" evidence="1">
    <location>
        <begin position="679"/>
        <end position="693"/>
    </location>
</feature>
<feature type="compositionally biased region" description="Polar residues" evidence="1">
    <location>
        <begin position="594"/>
        <end position="603"/>
    </location>
</feature>
<sequence>MAAVEQSVNNQTEKYNQEDHHKALAAKTAEEVKTVFNILSKLKESDSTSGNRTTETDEDILILKVDPTTNQSTINKSAYLKLHRNLSPSKTGIDKLKKNYEETQQKSNSVETIETLKNKYSPAGLGYNYSTPNPIPKPRKTKSQILTPSKREKDTRRSWSAERNKQKDLNSNNVQDKTDDSSDEEFITIITRSPSVETVLKIDQELSAFTMDNKKKGGFRKLFSVFSNKDKKKKHDKIKSENKQNGDTYENEHNSFNRQSMLRHTTGGESKPNKTNNTNNKVSRSDSDRKATNNYNELQLEKQYAQMYISQLNQYQHNLENTQNGNTTRITPDGYTQMDKPLYKNTTNAYINMPSVNKFIDTSSSASTLESDRSNLYQTETSVVKSNQSPGDDEVEIRTFKSNSFRPNRISDDRRDTPPRLLETQPEVRLVNPKALIPISSERPLPNPYHSRNRDFPMTQNKATSHSSTDYHQNKEQPRVSRQPTCNEDYGTVFDSIEKKLPESRVIQNQRNVSLQKPPRSPSVEATKLKLPSNREIVPLSPRVKSPIPSDNVSTDKIIATELLKHTRSPTPTKTSSEQEVYTHQIDSPRKFHNQTVNSSKENLLSHADIRSKPPISVRPPIMRNIPDELNRSQTSRSSNESIVFRPKVISQTSSNSGSKIITDAQVHTNSPVNRTPTSSFSLSNQNLSLSPSKPTNLNLRPSTPSGSQIVDSPKSTPQKEDMRKSVEAYYWKEIKKLKDQENYELYMMQMQYGNIPPYGYAEDPISVRRSRSMSPLASRNGRSLSLPRETRPGPTNINRDQYYSNMIPENRALVNPQIHPRSMQQIQYQQQQYFQRNTPERSTIDGSPRKFDGNTNSLYRPIFKRGSLSTPPKSTVEDSLKRKVSFSGAHNQNVQSWPTKNGYTQSPPQRRIEKAPSQGDDEVFLSNNPTNPRNSYLNDSNARIDLQNEEMYYNTRQNLIGRPNNEPLYAMQPRQNSLYHVQRRPIENPYGQRVQLIQRRLPNQPEDGLYRQPIDTVRPQISRHGSIQIQEELYGQRPDIRRMSYQNASIQRPSVPSTPISLLQESPYGTRRPASQLQLTRREIIVSDEIFGQFGGYAGQNQNLQIGQPQNIYMSRQSIAEPNYARSPQKRVSVTNRVCDIYGQIHDSDPGTVQQSGVLMGQLQMNNSSLQHQLAGQDGFVRNNRLTASANDMYRRVPPQSIYGRIEQVPMQNVAPNRPLPPVPQKKTGNKVMVRNHFVSDTESGSDASEVQRILNNNSKTKKRGFFGK</sequence>
<feature type="compositionally biased region" description="Polar residues" evidence="1">
    <location>
        <begin position="632"/>
        <end position="642"/>
    </location>
</feature>
<feature type="region of interest" description="Disordered" evidence="1">
    <location>
        <begin position="121"/>
        <end position="183"/>
    </location>
</feature>
<feature type="compositionally biased region" description="Polar residues" evidence="1">
    <location>
        <begin position="889"/>
        <end position="909"/>
    </location>
</feature>
<accession>A0ABD1F9C4</accession>
<feature type="region of interest" description="Disordered" evidence="1">
    <location>
        <begin position="503"/>
        <end position="526"/>
    </location>
</feature>
<feature type="region of interest" description="Disordered" evidence="1">
    <location>
        <begin position="889"/>
        <end position="940"/>
    </location>
</feature>
<feature type="compositionally biased region" description="Polar residues" evidence="1">
    <location>
        <begin position="569"/>
        <end position="586"/>
    </location>
</feature>
<evidence type="ECO:0000256" key="1">
    <source>
        <dbReference type="SAM" id="MobiDB-lite"/>
    </source>
</evidence>
<feature type="compositionally biased region" description="Polar residues" evidence="1">
    <location>
        <begin position="458"/>
        <end position="471"/>
    </location>
</feature>
<feature type="region of interest" description="Disordered" evidence="1">
    <location>
        <begin position="567"/>
        <end position="722"/>
    </location>
</feature>
<feature type="compositionally biased region" description="Polar residues" evidence="1">
    <location>
        <begin position="381"/>
        <end position="390"/>
    </location>
</feature>
<feature type="region of interest" description="Disordered" evidence="1">
    <location>
        <begin position="776"/>
        <end position="802"/>
    </location>
</feature>
<dbReference type="Proteomes" id="UP001566132">
    <property type="component" value="Unassembled WGS sequence"/>
</dbReference>
<feature type="compositionally biased region" description="Polar residues" evidence="1">
    <location>
        <begin position="1"/>
        <end position="14"/>
    </location>
</feature>